<dbReference type="InterPro" id="IPR032816">
    <property type="entry name" value="VTT_dom"/>
</dbReference>
<protein>
    <submittedName>
        <fullName evidence="8">DedA family protein</fullName>
    </submittedName>
</protein>
<evidence type="ECO:0000256" key="4">
    <source>
        <dbReference type="ARBA" id="ARBA00022989"/>
    </source>
</evidence>
<dbReference type="EMBL" id="RQEV01000009">
    <property type="protein sequence ID" value="TGK18897.1"/>
    <property type="molecule type" value="Genomic_DNA"/>
</dbReference>
<dbReference type="AlphaFoldDB" id="A0A4R9GPS2"/>
<evidence type="ECO:0000256" key="6">
    <source>
        <dbReference type="SAM" id="Phobius"/>
    </source>
</evidence>
<evidence type="ECO:0000313" key="9">
    <source>
        <dbReference type="Proteomes" id="UP000297855"/>
    </source>
</evidence>
<dbReference type="OrthoDB" id="9813426at2"/>
<dbReference type="GO" id="GO:0005886">
    <property type="term" value="C:plasma membrane"/>
    <property type="evidence" value="ECO:0007669"/>
    <property type="project" value="UniProtKB-SubCell"/>
</dbReference>
<feature type="domain" description="VTT" evidence="7">
    <location>
        <begin position="40"/>
        <end position="167"/>
    </location>
</feature>
<feature type="transmembrane region" description="Helical" evidence="6">
    <location>
        <begin position="183"/>
        <end position="202"/>
    </location>
</feature>
<keyword evidence="2" id="KW-1003">Cell membrane</keyword>
<proteinExistence type="predicted"/>
<feature type="transmembrane region" description="Helical" evidence="6">
    <location>
        <begin position="12"/>
        <end position="32"/>
    </location>
</feature>
<feature type="transmembrane region" description="Helical" evidence="6">
    <location>
        <begin position="147"/>
        <end position="171"/>
    </location>
</feature>
<dbReference type="RefSeq" id="WP_135813164.1">
    <property type="nucleotide sequence ID" value="NZ_RQEV01000009.1"/>
</dbReference>
<evidence type="ECO:0000256" key="5">
    <source>
        <dbReference type="ARBA" id="ARBA00023136"/>
    </source>
</evidence>
<name>A0A4R9GPS2_9LEPT</name>
<feature type="transmembrane region" description="Helical" evidence="6">
    <location>
        <begin position="118"/>
        <end position="141"/>
    </location>
</feature>
<comment type="caution">
    <text evidence="8">The sequence shown here is derived from an EMBL/GenBank/DDBJ whole genome shotgun (WGS) entry which is preliminary data.</text>
</comment>
<reference evidence="8" key="1">
    <citation type="journal article" date="2019" name="PLoS Negl. Trop. Dis.">
        <title>Revisiting the worldwide diversity of Leptospira species in the environment.</title>
        <authorList>
            <person name="Vincent A.T."/>
            <person name="Schiettekatte O."/>
            <person name="Bourhy P."/>
            <person name="Veyrier F.J."/>
            <person name="Picardeau M."/>
        </authorList>
    </citation>
    <scope>NUCLEOTIDE SEQUENCE [LARGE SCALE GENOMIC DNA]</scope>
    <source>
        <strain evidence="8">SCS5</strain>
    </source>
</reference>
<dbReference type="PANTHER" id="PTHR42709">
    <property type="entry name" value="ALKALINE PHOSPHATASE LIKE PROTEIN"/>
    <property type="match status" value="1"/>
</dbReference>
<organism evidence="8 9">
    <name type="scientific">Leptospira fluminis</name>
    <dbReference type="NCBI Taxonomy" id="2484979"/>
    <lineage>
        <taxon>Bacteria</taxon>
        <taxon>Pseudomonadati</taxon>
        <taxon>Spirochaetota</taxon>
        <taxon>Spirochaetia</taxon>
        <taxon>Leptospirales</taxon>
        <taxon>Leptospiraceae</taxon>
        <taxon>Leptospira</taxon>
    </lineage>
</organism>
<keyword evidence="3 6" id="KW-0812">Transmembrane</keyword>
<accession>A0A4R9GPS2</accession>
<keyword evidence="9" id="KW-1185">Reference proteome</keyword>
<dbReference type="PANTHER" id="PTHR42709:SF6">
    <property type="entry name" value="UNDECAPRENYL PHOSPHATE TRANSPORTER A"/>
    <property type="match status" value="1"/>
</dbReference>
<evidence type="ECO:0000256" key="1">
    <source>
        <dbReference type="ARBA" id="ARBA00004651"/>
    </source>
</evidence>
<dbReference type="Pfam" id="PF09335">
    <property type="entry name" value="VTT_dom"/>
    <property type="match status" value="1"/>
</dbReference>
<evidence type="ECO:0000256" key="3">
    <source>
        <dbReference type="ARBA" id="ARBA00022692"/>
    </source>
</evidence>
<feature type="transmembrane region" description="Helical" evidence="6">
    <location>
        <begin position="58"/>
        <end position="82"/>
    </location>
</feature>
<evidence type="ECO:0000313" key="8">
    <source>
        <dbReference type="EMBL" id="TGK18897.1"/>
    </source>
</evidence>
<dbReference type="InterPro" id="IPR051311">
    <property type="entry name" value="DedA_domain"/>
</dbReference>
<evidence type="ECO:0000259" key="7">
    <source>
        <dbReference type="Pfam" id="PF09335"/>
    </source>
</evidence>
<keyword evidence="5 6" id="KW-0472">Membrane</keyword>
<keyword evidence="4 6" id="KW-1133">Transmembrane helix</keyword>
<gene>
    <name evidence="8" type="ORF">EHO61_08245</name>
</gene>
<sequence length="221" mass="24766">MVGFESSLQQLLDWVASLPSILVWFFFAFSNLTENVFPPWPGDTVNAFGGFLLAKGSIGFWGLATSTLVGNLAGAWIMYSFGHRLLNWLKHKTFPFKADLYDEEAIQKTLAWFSRNSVVVVIFSRFSAGIRFFVSIIAGIVEMNSLLFFACFTLGVSVWCGILIGAGFYLGKHWELVLEFLTVYNQIITGLLIVALLGFLYLKYGKKSRDSKVIGSKRDPE</sequence>
<dbReference type="Proteomes" id="UP000297855">
    <property type="component" value="Unassembled WGS sequence"/>
</dbReference>
<comment type="subcellular location">
    <subcellularLocation>
        <location evidence="1">Cell membrane</location>
        <topology evidence="1">Multi-pass membrane protein</topology>
    </subcellularLocation>
</comment>
<evidence type="ECO:0000256" key="2">
    <source>
        <dbReference type="ARBA" id="ARBA00022475"/>
    </source>
</evidence>